<reference evidence="2 3" key="1">
    <citation type="journal article" date="2023" name="Microorganisms">
        <title>Thiorhodovibrio frisius and Trv. litoralis spp. nov., Two Novel Members from a Clade of Fastidious Purple Sulfur Bacteria That Exhibit Unique Red-Shifted Light-Harvesting Capabilities.</title>
        <authorList>
            <person name="Methner A."/>
            <person name="Kuzyk S.B."/>
            <person name="Petersen J."/>
            <person name="Bauer S."/>
            <person name="Brinkmann H."/>
            <person name="Sichau K."/>
            <person name="Wanner G."/>
            <person name="Wolf J."/>
            <person name="Neumann-Schaal M."/>
            <person name="Henke P."/>
            <person name="Tank M."/>
            <person name="Sproer C."/>
            <person name="Bunk B."/>
            <person name="Overmann J."/>
        </authorList>
    </citation>
    <scope>NUCLEOTIDE SEQUENCE [LARGE SCALE GENOMIC DNA]</scope>
    <source>
        <strain evidence="2 3">DSM 6702</strain>
    </source>
</reference>
<feature type="domain" description="DNA primase/helicase Gp4 N-terminal Bacteriophage T7-like" evidence="1">
    <location>
        <begin position="38"/>
        <end position="78"/>
    </location>
</feature>
<evidence type="ECO:0000313" key="2">
    <source>
        <dbReference type="EMBL" id="WPL17517.1"/>
    </source>
</evidence>
<dbReference type="CDD" id="cd01029">
    <property type="entry name" value="TOPRIM_primases"/>
    <property type="match status" value="1"/>
</dbReference>
<dbReference type="InterPro" id="IPR055570">
    <property type="entry name" value="DUF7146"/>
</dbReference>
<dbReference type="Pfam" id="PF08273">
    <property type="entry name" value="Zn_Ribbon_Prim"/>
    <property type="match status" value="1"/>
</dbReference>
<dbReference type="InterPro" id="IPR034154">
    <property type="entry name" value="TOPRIM_DnaG/twinkle"/>
</dbReference>
<dbReference type="SMART" id="SM00778">
    <property type="entry name" value="Prim_Zn_Ribbon"/>
    <property type="match status" value="1"/>
</dbReference>
<dbReference type="Proteomes" id="UP001432180">
    <property type="component" value="Chromosome"/>
</dbReference>
<accession>A0ABZ0SBN7</accession>
<dbReference type="Pfam" id="PF23639">
    <property type="entry name" value="DUF7146"/>
    <property type="match status" value="1"/>
</dbReference>
<dbReference type="RefSeq" id="WP_328983325.1">
    <property type="nucleotide sequence ID" value="NZ_CP121472.1"/>
</dbReference>
<dbReference type="EMBL" id="CP121472">
    <property type="protein sequence ID" value="WPL17517.1"/>
    <property type="molecule type" value="Genomic_DNA"/>
</dbReference>
<proteinExistence type="predicted"/>
<dbReference type="InterPro" id="IPR006171">
    <property type="entry name" value="TOPRIM_dom"/>
</dbReference>
<dbReference type="InterPro" id="IPR013237">
    <property type="entry name" value="Phage_T7_Gp4_N"/>
</dbReference>
<evidence type="ECO:0000259" key="1">
    <source>
        <dbReference type="SMART" id="SM00778"/>
    </source>
</evidence>
<organism evidence="2 3">
    <name type="scientific">Thiorhodovibrio winogradskyi</name>
    <dbReference type="NCBI Taxonomy" id="77007"/>
    <lineage>
        <taxon>Bacteria</taxon>
        <taxon>Pseudomonadati</taxon>
        <taxon>Pseudomonadota</taxon>
        <taxon>Gammaproteobacteria</taxon>
        <taxon>Chromatiales</taxon>
        <taxon>Chromatiaceae</taxon>
        <taxon>Thiorhodovibrio</taxon>
    </lineage>
</organism>
<evidence type="ECO:0000313" key="3">
    <source>
        <dbReference type="Proteomes" id="UP001432180"/>
    </source>
</evidence>
<sequence>MNPIESADVRQAVHRVGWLTVLDLLARPALEAALQRPGRHGPCPVHGAGQGDGFRLFPDVDRSGGGICATCGAYPDGFALLGWLFGWSFPEALNRVAGVLELTNATPPLARPAVVDRSKFPVCVSKQAADQARARLRALWNESLRPDHPGAVVLQRYLVQRGLSDADFDQRVLRFHPGLPYWSTAGTDRPLCMGRFPAMLALVSAPDGSAMTLHRTYLREDGAGKAPMPAPKKLMASGQNRSLVGSAVRLCPVERAKTPALGLAEGIETALAVRAMTGMPVWAALSATLLERFTPPPGLRRLVVWADKDRSGVGEQAAQALQRRLRASVEVRIRVPLAPIPPLARGVDWADVWQELPESRLAA</sequence>
<dbReference type="SUPFAM" id="SSF57783">
    <property type="entry name" value="Zinc beta-ribbon"/>
    <property type="match status" value="1"/>
</dbReference>
<name>A0ABZ0SBN7_9GAMM</name>
<keyword evidence="3" id="KW-1185">Reference proteome</keyword>
<protein>
    <submittedName>
        <fullName evidence="2">Zinc-binding domain of primase-helicase</fullName>
    </submittedName>
</protein>
<dbReference type="Pfam" id="PF13362">
    <property type="entry name" value="Toprim_3"/>
    <property type="match status" value="1"/>
</dbReference>
<gene>
    <name evidence="2" type="ORF">Thiowin_02538</name>
</gene>